<evidence type="ECO:0000256" key="9">
    <source>
        <dbReference type="ARBA" id="ARBA00023136"/>
    </source>
</evidence>
<dbReference type="InterPro" id="IPR032807">
    <property type="entry name" value="GNVR"/>
</dbReference>
<evidence type="ECO:0000256" key="6">
    <source>
        <dbReference type="ARBA" id="ARBA00022692"/>
    </source>
</evidence>
<evidence type="ECO:0000256" key="11">
    <source>
        <dbReference type="ARBA" id="ARBA00045736"/>
    </source>
</evidence>
<gene>
    <name evidence="16" type="primary">epsB</name>
    <name evidence="17" type="ORF">IV55_GL001084</name>
    <name evidence="16" type="ORF">LSI01_13360</name>
</gene>
<evidence type="ECO:0000313" key="16">
    <source>
        <dbReference type="EMBL" id="GEK29025.1"/>
    </source>
</evidence>
<reference evidence="17 18" key="1">
    <citation type="journal article" date="2015" name="Genome Announc.">
        <title>Expanding the biotechnology potential of lactobacilli through comparative genomics of 213 strains and associated genera.</title>
        <authorList>
            <person name="Sun Z."/>
            <person name="Harris H.M."/>
            <person name="McCann A."/>
            <person name="Guo C."/>
            <person name="Argimon S."/>
            <person name="Zhang W."/>
            <person name="Yang X."/>
            <person name="Jeffery I.B."/>
            <person name="Cooney J.C."/>
            <person name="Kagawa T.F."/>
            <person name="Liu W."/>
            <person name="Song Y."/>
            <person name="Salvetti E."/>
            <person name="Wrobel A."/>
            <person name="Rasinkangas P."/>
            <person name="Parkhill J."/>
            <person name="Rea M.C."/>
            <person name="O'Sullivan O."/>
            <person name="Ritari J."/>
            <person name="Douillard F.P."/>
            <person name="Paul Ross R."/>
            <person name="Yang R."/>
            <person name="Briner A.E."/>
            <person name="Felis G.E."/>
            <person name="de Vos W.M."/>
            <person name="Barrangou R."/>
            <person name="Klaenhammer T.R."/>
            <person name="Caufield P.W."/>
            <person name="Cui Y."/>
            <person name="Zhang H."/>
            <person name="O'Toole P.W."/>
        </authorList>
    </citation>
    <scope>NUCLEOTIDE SEQUENCE [LARGE SCALE GENOMIC DNA]</scope>
    <source>
        <strain evidence="17 18">DSM 22696</strain>
    </source>
</reference>
<sequence>MDQNISLARAVGIIRKHLVAIIIWGILLGVGAWSVATFVMTPKYSAEAQLLVNRKNDTTPNGAQYADQQADIQMITTYKDIITNQVVLEKVSNELANPGREVVKPAVKAKYERDVTGHKVLVRAAEPAVTKSSSAKAYDVPAGQLKKMIGISNQQNSQVFAVSVKANDPKEAARIANLTAQVFKKRIKDIMSVNNVTIVSKAVENPNKVAPRTTLLTAAGLLAGLLIGLTYAFVRELTDRTVKDESYLAETLDLTNLGHVSRITSAGRLTGSHRISSHGDENLSRGSSRRTSSRV</sequence>
<evidence type="ECO:0000313" key="17">
    <source>
        <dbReference type="EMBL" id="KRN96567.1"/>
    </source>
</evidence>
<name>A0A0R2LD81_9LACO</name>
<dbReference type="GO" id="GO:0004713">
    <property type="term" value="F:protein tyrosine kinase activity"/>
    <property type="evidence" value="ECO:0007669"/>
    <property type="project" value="TreeGrafter"/>
</dbReference>
<comment type="pathway">
    <text evidence="2">Capsule biogenesis; capsule polysaccharide biosynthesis.</text>
</comment>
<dbReference type="Pfam" id="PF02706">
    <property type="entry name" value="Wzz"/>
    <property type="match status" value="1"/>
</dbReference>
<dbReference type="AlphaFoldDB" id="A0A0R2LD81"/>
<evidence type="ECO:0000313" key="19">
    <source>
        <dbReference type="Proteomes" id="UP000321429"/>
    </source>
</evidence>
<evidence type="ECO:0000256" key="5">
    <source>
        <dbReference type="ARBA" id="ARBA00022475"/>
    </source>
</evidence>
<accession>A0A0R2LD81</accession>
<keyword evidence="10" id="KW-0270">Exopolysaccharide synthesis</keyword>
<dbReference type="PATRIC" id="fig|348151.3.peg.1113"/>
<dbReference type="GO" id="GO:0000271">
    <property type="term" value="P:polysaccharide biosynthetic process"/>
    <property type="evidence" value="ECO:0007669"/>
    <property type="project" value="UniProtKB-KW"/>
</dbReference>
<evidence type="ECO:0000259" key="15">
    <source>
        <dbReference type="Pfam" id="PF13807"/>
    </source>
</evidence>
<dbReference type="EMBL" id="JQCB01000003">
    <property type="protein sequence ID" value="KRN96567.1"/>
    <property type="molecule type" value="Genomic_DNA"/>
</dbReference>
<dbReference type="RefSeq" id="WP_057809129.1">
    <property type="nucleotide sequence ID" value="NZ_BJUD01000028.1"/>
</dbReference>
<keyword evidence="7" id="KW-0972">Capsule biogenesis/degradation</keyword>
<evidence type="ECO:0000259" key="14">
    <source>
        <dbReference type="Pfam" id="PF02706"/>
    </source>
</evidence>
<keyword evidence="18" id="KW-1185">Reference proteome</keyword>
<dbReference type="InterPro" id="IPR050445">
    <property type="entry name" value="Bact_polysacc_biosynth/exp"/>
</dbReference>
<evidence type="ECO:0000256" key="1">
    <source>
        <dbReference type="ARBA" id="ARBA00004651"/>
    </source>
</evidence>
<keyword evidence="8 13" id="KW-1133">Transmembrane helix</keyword>
<evidence type="ECO:0000256" key="10">
    <source>
        <dbReference type="ARBA" id="ARBA00023169"/>
    </source>
</evidence>
<evidence type="ECO:0000313" key="18">
    <source>
        <dbReference type="Proteomes" id="UP000051139"/>
    </source>
</evidence>
<proteinExistence type="inferred from homology"/>
<protein>
    <recommendedName>
        <fullName evidence="4">Capsular polysaccharide biosynthesis protein CpsC</fullName>
    </recommendedName>
</protein>
<dbReference type="STRING" id="348151.IV55_GL001084"/>
<comment type="function">
    <text evidence="11">Required for CpsD phosphorylation. Involved in the regulation of capsular polysaccharide biosynthesis. May be part of a complex that directs the coordinated polymerization and export to the cell surface of the capsular polysaccharide.</text>
</comment>
<dbReference type="PANTHER" id="PTHR32309">
    <property type="entry name" value="TYROSINE-PROTEIN KINASE"/>
    <property type="match status" value="1"/>
</dbReference>
<feature type="transmembrane region" description="Helical" evidence="13">
    <location>
        <begin position="18"/>
        <end position="40"/>
    </location>
</feature>
<evidence type="ECO:0000256" key="2">
    <source>
        <dbReference type="ARBA" id="ARBA00005132"/>
    </source>
</evidence>
<keyword evidence="9 13" id="KW-0472">Membrane</keyword>
<evidence type="ECO:0000256" key="4">
    <source>
        <dbReference type="ARBA" id="ARBA00020739"/>
    </source>
</evidence>
<feature type="domain" description="Tyrosine-protein kinase G-rich" evidence="15">
    <location>
        <begin position="178"/>
        <end position="236"/>
    </location>
</feature>
<evidence type="ECO:0000256" key="3">
    <source>
        <dbReference type="ARBA" id="ARBA00006683"/>
    </source>
</evidence>
<keyword evidence="5" id="KW-1003">Cell membrane</keyword>
<organism evidence="17 18">
    <name type="scientific">Furfurilactobacillus siliginis</name>
    <dbReference type="NCBI Taxonomy" id="348151"/>
    <lineage>
        <taxon>Bacteria</taxon>
        <taxon>Bacillati</taxon>
        <taxon>Bacillota</taxon>
        <taxon>Bacilli</taxon>
        <taxon>Lactobacillales</taxon>
        <taxon>Lactobacillaceae</taxon>
        <taxon>Furfurilactobacillus</taxon>
    </lineage>
</organism>
<comment type="caution">
    <text evidence="17">The sequence shown here is derived from an EMBL/GenBank/DDBJ whole genome shotgun (WGS) entry which is preliminary data.</text>
</comment>
<dbReference type="Proteomes" id="UP000051139">
    <property type="component" value="Unassembled WGS sequence"/>
</dbReference>
<feature type="domain" description="Polysaccharide chain length determinant N-terminal" evidence="14">
    <location>
        <begin position="4"/>
        <end position="95"/>
    </location>
</feature>
<dbReference type="OrthoDB" id="2360475at2"/>
<evidence type="ECO:0000256" key="12">
    <source>
        <dbReference type="SAM" id="MobiDB-lite"/>
    </source>
</evidence>
<dbReference type="GO" id="GO:0005886">
    <property type="term" value="C:plasma membrane"/>
    <property type="evidence" value="ECO:0007669"/>
    <property type="project" value="UniProtKB-SubCell"/>
</dbReference>
<dbReference type="EMBL" id="BJUD01000028">
    <property type="protein sequence ID" value="GEK29025.1"/>
    <property type="molecule type" value="Genomic_DNA"/>
</dbReference>
<evidence type="ECO:0000256" key="8">
    <source>
        <dbReference type="ARBA" id="ARBA00022989"/>
    </source>
</evidence>
<comment type="similarity">
    <text evidence="3">Belongs to the CpsC/CapA family.</text>
</comment>
<dbReference type="InterPro" id="IPR003856">
    <property type="entry name" value="LPS_length_determ_N"/>
</dbReference>
<dbReference type="PANTHER" id="PTHR32309:SF13">
    <property type="entry name" value="FERRIC ENTEROBACTIN TRANSPORT PROTEIN FEPE"/>
    <property type="match status" value="1"/>
</dbReference>
<reference evidence="16 19" key="2">
    <citation type="submission" date="2019-07" db="EMBL/GenBank/DDBJ databases">
        <title>Whole genome shotgun sequence of Lactobacillus siliginis NBRC 101315.</title>
        <authorList>
            <person name="Hosoyama A."/>
            <person name="Uohara A."/>
            <person name="Ohji S."/>
            <person name="Ichikawa N."/>
        </authorList>
    </citation>
    <scope>NUCLEOTIDE SEQUENCE [LARGE SCALE GENOMIC DNA]</scope>
    <source>
        <strain evidence="16 19">NBRC 101315</strain>
    </source>
</reference>
<keyword evidence="6 13" id="KW-0812">Transmembrane</keyword>
<evidence type="ECO:0000256" key="7">
    <source>
        <dbReference type="ARBA" id="ARBA00022903"/>
    </source>
</evidence>
<feature type="transmembrane region" description="Helical" evidence="13">
    <location>
        <begin position="215"/>
        <end position="234"/>
    </location>
</feature>
<dbReference type="Proteomes" id="UP000321429">
    <property type="component" value="Unassembled WGS sequence"/>
</dbReference>
<dbReference type="Pfam" id="PF13807">
    <property type="entry name" value="GNVR"/>
    <property type="match status" value="1"/>
</dbReference>
<comment type="subcellular location">
    <subcellularLocation>
        <location evidence="1">Cell membrane</location>
        <topology evidence="1">Multi-pass membrane protein</topology>
    </subcellularLocation>
</comment>
<feature type="region of interest" description="Disordered" evidence="12">
    <location>
        <begin position="269"/>
        <end position="295"/>
    </location>
</feature>
<evidence type="ECO:0000256" key="13">
    <source>
        <dbReference type="SAM" id="Phobius"/>
    </source>
</evidence>